<gene>
    <name evidence="1" type="ORF">SDC9_171765</name>
</gene>
<protein>
    <submittedName>
        <fullName evidence="1">Uncharacterized protein</fullName>
    </submittedName>
</protein>
<evidence type="ECO:0000313" key="1">
    <source>
        <dbReference type="EMBL" id="MPN24367.1"/>
    </source>
</evidence>
<proteinExistence type="predicted"/>
<sequence length="71" mass="7979">METIIPAQLEVVMDGHFFRLGIQNADPTSKRDGMIQELINGLRHFDAPRLIIHPANPPYFVAESFVSLCPC</sequence>
<accession>A0A645GBT4</accession>
<dbReference type="EMBL" id="VSSQ01073197">
    <property type="protein sequence ID" value="MPN24367.1"/>
    <property type="molecule type" value="Genomic_DNA"/>
</dbReference>
<organism evidence="1">
    <name type="scientific">bioreactor metagenome</name>
    <dbReference type="NCBI Taxonomy" id="1076179"/>
    <lineage>
        <taxon>unclassified sequences</taxon>
        <taxon>metagenomes</taxon>
        <taxon>ecological metagenomes</taxon>
    </lineage>
</organism>
<name>A0A645GBT4_9ZZZZ</name>
<dbReference type="AlphaFoldDB" id="A0A645GBT4"/>
<reference evidence="1" key="1">
    <citation type="submission" date="2019-08" db="EMBL/GenBank/DDBJ databases">
        <authorList>
            <person name="Kucharzyk K."/>
            <person name="Murdoch R.W."/>
            <person name="Higgins S."/>
            <person name="Loffler F."/>
        </authorList>
    </citation>
    <scope>NUCLEOTIDE SEQUENCE</scope>
</reference>
<comment type="caution">
    <text evidence="1">The sequence shown here is derived from an EMBL/GenBank/DDBJ whole genome shotgun (WGS) entry which is preliminary data.</text>
</comment>